<gene>
    <name evidence="7" type="ORF">Xedl_03818</name>
</gene>
<dbReference type="RefSeq" id="WP_074025297.1">
    <property type="nucleotide sequence ID" value="NZ_CAWNAG010000188.1"/>
</dbReference>
<feature type="transmembrane region" description="Helical" evidence="5">
    <location>
        <begin position="236"/>
        <end position="254"/>
    </location>
</feature>
<keyword evidence="2 5" id="KW-0812">Transmembrane</keyword>
<dbReference type="OrthoDB" id="8941712at2"/>
<evidence type="ECO:0000256" key="4">
    <source>
        <dbReference type="ARBA" id="ARBA00023136"/>
    </source>
</evidence>
<comment type="subcellular location">
    <subcellularLocation>
        <location evidence="1">Endomembrane system</location>
        <topology evidence="1">Multi-pass membrane protein</topology>
    </subcellularLocation>
</comment>
<dbReference type="EMBL" id="MKGQ01000077">
    <property type="protein sequence ID" value="OKO98676.1"/>
    <property type="molecule type" value="Genomic_DNA"/>
</dbReference>
<dbReference type="Pfam" id="PF07690">
    <property type="entry name" value="MFS_1"/>
    <property type="match status" value="1"/>
</dbReference>
<feature type="transmembrane region" description="Helical" evidence="5">
    <location>
        <begin position="325"/>
        <end position="346"/>
    </location>
</feature>
<dbReference type="InterPro" id="IPR011701">
    <property type="entry name" value="MFS"/>
</dbReference>
<organism evidence="7 8">
    <name type="scientific">Xenorhabdus eapokensis</name>
    <dbReference type="NCBI Taxonomy" id="1873482"/>
    <lineage>
        <taxon>Bacteria</taxon>
        <taxon>Pseudomonadati</taxon>
        <taxon>Pseudomonadota</taxon>
        <taxon>Gammaproteobacteria</taxon>
        <taxon>Enterobacterales</taxon>
        <taxon>Morganellaceae</taxon>
        <taxon>Xenorhabdus</taxon>
    </lineage>
</organism>
<keyword evidence="4 5" id="KW-0472">Membrane</keyword>
<feature type="transmembrane region" description="Helical" evidence="5">
    <location>
        <begin position="163"/>
        <end position="182"/>
    </location>
</feature>
<feature type="transmembrane region" description="Helical" evidence="5">
    <location>
        <begin position="266"/>
        <end position="284"/>
    </location>
</feature>
<dbReference type="PROSITE" id="PS50850">
    <property type="entry name" value="MFS"/>
    <property type="match status" value="1"/>
</dbReference>
<feature type="transmembrane region" description="Helical" evidence="5">
    <location>
        <begin position="358"/>
        <end position="378"/>
    </location>
</feature>
<dbReference type="Proteomes" id="UP000186268">
    <property type="component" value="Unassembled WGS sequence"/>
</dbReference>
<proteinExistence type="predicted"/>
<reference evidence="7 8" key="1">
    <citation type="submission" date="2016-09" db="EMBL/GenBank/DDBJ databases">
        <title>Xenorhabdus thuongxuanensis sp. nov. and Xenorhabdus eapokensis sp. nov., isolated from Steinernema species.</title>
        <authorList>
            <person name="Kaempfer P."/>
            <person name="Tobias N.J."/>
            <person name="Phan Ke L."/>
            <person name="Bode H.B."/>
            <person name="Glaeser S.P."/>
        </authorList>
    </citation>
    <scope>NUCLEOTIDE SEQUENCE [LARGE SCALE GENOMIC DNA]</scope>
    <source>
        <strain evidence="7 8">DL20</strain>
    </source>
</reference>
<feature type="transmembrane region" description="Helical" evidence="5">
    <location>
        <begin position="290"/>
        <end position="313"/>
    </location>
</feature>
<feature type="transmembrane region" description="Helical" evidence="5">
    <location>
        <begin position="203"/>
        <end position="224"/>
    </location>
</feature>
<dbReference type="PANTHER" id="PTHR23521:SF3">
    <property type="entry name" value="MFS TRANSPORTER"/>
    <property type="match status" value="1"/>
</dbReference>
<dbReference type="AlphaFoldDB" id="A0A1Q5TEL7"/>
<evidence type="ECO:0000313" key="8">
    <source>
        <dbReference type="Proteomes" id="UP000186268"/>
    </source>
</evidence>
<dbReference type="PROSITE" id="PS00216">
    <property type="entry name" value="SUGAR_TRANSPORT_1"/>
    <property type="match status" value="1"/>
</dbReference>
<dbReference type="GO" id="GO:0022857">
    <property type="term" value="F:transmembrane transporter activity"/>
    <property type="evidence" value="ECO:0007669"/>
    <property type="project" value="InterPro"/>
</dbReference>
<keyword evidence="3 5" id="KW-1133">Transmembrane helix</keyword>
<dbReference type="Gene3D" id="1.20.1250.20">
    <property type="entry name" value="MFS general substrate transporter like domains"/>
    <property type="match status" value="1"/>
</dbReference>
<dbReference type="InterPro" id="IPR005829">
    <property type="entry name" value="Sugar_transporter_CS"/>
</dbReference>
<protein>
    <submittedName>
        <fullName evidence="7">MFS transporter</fullName>
    </submittedName>
</protein>
<evidence type="ECO:0000256" key="5">
    <source>
        <dbReference type="SAM" id="Phobius"/>
    </source>
</evidence>
<feature type="transmembrane region" description="Helical" evidence="5">
    <location>
        <begin position="71"/>
        <end position="91"/>
    </location>
</feature>
<dbReference type="SUPFAM" id="SSF103473">
    <property type="entry name" value="MFS general substrate transporter"/>
    <property type="match status" value="1"/>
</dbReference>
<dbReference type="STRING" id="1873482.Xedl_03818"/>
<feature type="domain" description="Major facilitator superfamily (MFS) profile" evidence="6">
    <location>
        <begin position="6"/>
        <end position="384"/>
    </location>
</feature>
<name>A0A1Q5TEL7_9GAMM</name>
<feature type="transmembrane region" description="Helical" evidence="5">
    <location>
        <begin position="97"/>
        <end position="118"/>
    </location>
</feature>
<dbReference type="PANTHER" id="PTHR23521">
    <property type="entry name" value="TRANSPORTER MFS SUPERFAMILY"/>
    <property type="match status" value="1"/>
</dbReference>
<keyword evidence="8" id="KW-1185">Reference proteome</keyword>
<sequence>MSTKVSIILLAIAMFAITFAVNIQTPLYSQYASMSNVGTTAVTLAFAAYVLGLMPTLLFLGGLSDRVGRRLPISIALFLTIVATFLLILYPGWGSLFISRLLLGIGTGLATTSGTAYMTELMGEAKADKAALLVTSMTSLGFGSGALATSISLKFQGTTFTPYSYEAFIAFAPVLAIITLMMSKAYTRKNVSMLRLPTFPAGTWIYGIAIAIAWSTTGMIIGVIPLELERLALSDWTGMTVFLAVFVGFLSQPLARCLSNESSLRIGFILTFLGFVVIVIGVNYVSPSLILIGTALTSASSYGFIYLAALFLFSSKDPHNRARSVAGMFIYAYVGFSLPVIGSGVIADLFGNEKALEIFLLFQIIAIICSLITWRIFAKIRKLH</sequence>
<evidence type="ECO:0000256" key="1">
    <source>
        <dbReference type="ARBA" id="ARBA00004127"/>
    </source>
</evidence>
<feature type="transmembrane region" description="Helical" evidence="5">
    <location>
        <begin position="130"/>
        <end position="151"/>
    </location>
</feature>
<accession>A0A1Q5TEL7</accession>
<evidence type="ECO:0000259" key="6">
    <source>
        <dbReference type="PROSITE" id="PS50850"/>
    </source>
</evidence>
<feature type="transmembrane region" description="Helical" evidence="5">
    <location>
        <begin position="44"/>
        <end position="64"/>
    </location>
</feature>
<evidence type="ECO:0000256" key="2">
    <source>
        <dbReference type="ARBA" id="ARBA00022692"/>
    </source>
</evidence>
<dbReference type="InterPro" id="IPR036259">
    <property type="entry name" value="MFS_trans_sf"/>
</dbReference>
<evidence type="ECO:0000256" key="3">
    <source>
        <dbReference type="ARBA" id="ARBA00022989"/>
    </source>
</evidence>
<dbReference type="InterPro" id="IPR020846">
    <property type="entry name" value="MFS_dom"/>
</dbReference>
<comment type="caution">
    <text evidence="7">The sequence shown here is derived from an EMBL/GenBank/DDBJ whole genome shotgun (WGS) entry which is preliminary data.</text>
</comment>
<evidence type="ECO:0000313" key="7">
    <source>
        <dbReference type="EMBL" id="OKO98676.1"/>
    </source>
</evidence>
<dbReference type="GO" id="GO:0005886">
    <property type="term" value="C:plasma membrane"/>
    <property type="evidence" value="ECO:0007669"/>
    <property type="project" value="UniProtKB-SubCell"/>
</dbReference>